<dbReference type="Gene3D" id="1.10.540.10">
    <property type="entry name" value="Acyl-CoA dehydrogenase/oxidase, N-terminal domain"/>
    <property type="match status" value="2"/>
</dbReference>
<dbReference type="Proteomes" id="UP000787472">
    <property type="component" value="Unassembled WGS sequence"/>
</dbReference>
<dbReference type="InterPro" id="IPR009075">
    <property type="entry name" value="AcylCo_DH/oxidase_C"/>
</dbReference>
<dbReference type="Gene3D" id="1.20.140.10">
    <property type="entry name" value="Butyryl-CoA Dehydrogenase, subunit A, domain 3"/>
    <property type="match status" value="2"/>
</dbReference>
<feature type="domain" description="Acyl-CoA dehydrogenase/oxidase N-terminal" evidence="8">
    <location>
        <begin position="363"/>
        <end position="470"/>
    </location>
</feature>
<comment type="similarity">
    <text evidence="2">Belongs to the acyl-CoA dehydrogenase family.</text>
</comment>
<evidence type="ECO:0000256" key="4">
    <source>
        <dbReference type="ARBA" id="ARBA00022827"/>
    </source>
</evidence>
<evidence type="ECO:0000259" key="8">
    <source>
        <dbReference type="Pfam" id="PF02771"/>
    </source>
</evidence>
<keyword evidence="4" id="KW-0274">FAD</keyword>
<sequence length="737" mass="80864">MNFELSDDQRMMQESFARFLDEQSNSERVRAAAEKDGFDADMWAGLGELGAFTLRVPEEFGGLGLGLMDAVVLMEEVGRTLASGPVAETLVATRILSRLAADSQADLLEQAIIGSQVVTVALHDVAEQPLQWVAGGAVATAVIARKGEQVILVTLPEGENRGEANLASTPIAELQLDVASAVVLGEGAEAVKVFAQGLEEWKLLMAAALAGLSRRAVEMAAEYACEREAFGKPIGTYQAMSHPLADLITDIDGGKYLTWKAIHDLSKNLDAASAQVSMALYWNADTAARAVTQSLHTFGGYGLATEYDIHLYNLRAKAWPLVYGDINRLLEEAGRRLYEGEVAALPDVGEISIDFDLGEPANTMAEELKQFFEDNLTPELKAKAHYSFDGYDAGIHKKLAEAKFLFPAWPKEYNGREAEPYVMNALRQVWEEYNWTTHPVSTTDLVGTMIRKAGSEVLKEEVLTKIINGDAVCSLGYSEPGCGSDVFAAKTKATRLEDGSWRIDGAKMWTSGANIAQYVILLTRTNPDVPKHKGLTMFIVPLDTPGIEVQPVYTFQDERTNATFYDGVIVKDEYRLGEVDGGVRTMAAALELEHGGGFNKSQRKMFRSAETLCREIQYKGQPLIKDVDAQKRLARARMHFYISEMLANRALWVGVTGRENKAYGPMIKMFSSEKFQSDSRDLLDLTAPYSLSKREGAAGELNLAYRHAHGTTIYGGTSEVHRSMIAERALGLPRTRG</sequence>
<dbReference type="InterPro" id="IPR036250">
    <property type="entry name" value="AcylCo_DH-like_C"/>
</dbReference>
<keyword evidence="3" id="KW-0285">Flavoprotein</keyword>
<dbReference type="PANTHER" id="PTHR43292:SF4">
    <property type="entry name" value="ACYL-COA DEHYDROGENASE FADE34"/>
    <property type="match status" value="1"/>
</dbReference>
<feature type="domain" description="Acyl-CoA dehydrogenase/oxidase C-terminal" evidence="6">
    <location>
        <begin position="193"/>
        <end position="337"/>
    </location>
</feature>
<dbReference type="SUPFAM" id="SSF56645">
    <property type="entry name" value="Acyl-CoA dehydrogenase NM domain-like"/>
    <property type="match status" value="2"/>
</dbReference>
<dbReference type="InterPro" id="IPR013786">
    <property type="entry name" value="AcylCoA_DH/ox_N"/>
</dbReference>
<keyword evidence="5" id="KW-0560">Oxidoreductase</keyword>
<dbReference type="SUPFAM" id="SSF47203">
    <property type="entry name" value="Acyl-CoA dehydrogenase C-terminal domain-like"/>
    <property type="match status" value="2"/>
</dbReference>
<dbReference type="Pfam" id="PF02770">
    <property type="entry name" value="Acyl-CoA_dh_M"/>
    <property type="match status" value="1"/>
</dbReference>
<dbReference type="EMBL" id="JAAONZ010000006">
    <property type="protein sequence ID" value="NHO65914.1"/>
    <property type="molecule type" value="Genomic_DNA"/>
</dbReference>
<evidence type="ECO:0000259" key="6">
    <source>
        <dbReference type="Pfam" id="PF00441"/>
    </source>
</evidence>
<dbReference type="AlphaFoldDB" id="A0A9E5JV98"/>
<reference evidence="9" key="1">
    <citation type="submission" date="2020-03" db="EMBL/GenBank/DDBJ databases">
        <authorList>
            <person name="Guo F."/>
        </authorList>
    </citation>
    <scope>NUCLEOTIDE SEQUENCE</scope>
    <source>
        <strain evidence="9">JCM 30134</strain>
    </source>
</reference>
<dbReference type="Pfam" id="PF00441">
    <property type="entry name" value="Acyl-CoA_dh_1"/>
    <property type="match status" value="2"/>
</dbReference>
<dbReference type="InterPro" id="IPR046373">
    <property type="entry name" value="Acyl-CoA_Oxase/DH_mid-dom_sf"/>
</dbReference>
<feature type="domain" description="Acyl-CoA dehydrogenase/oxidase C-terminal" evidence="6">
    <location>
        <begin position="604"/>
        <end position="729"/>
    </location>
</feature>
<dbReference type="GO" id="GO:0016627">
    <property type="term" value="F:oxidoreductase activity, acting on the CH-CH group of donors"/>
    <property type="evidence" value="ECO:0007669"/>
    <property type="project" value="InterPro"/>
</dbReference>
<evidence type="ECO:0000259" key="7">
    <source>
        <dbReference type="Pfam" id="PF02770"/>
    </source>
</evidence>
<name>A0A9E5JV98_9GAMM</name>
<dbReference type="InterPro" id="IPR037069">
    <property type="entry name" value="AcylCoA_DH/ox_N_sf"/>
</dbReference>
<accession>A0A9E5JV98</accession>
<dbReference type="RefSeq" id="WP_167185765.1">
    <property type="nucleotide sequence ID" value="NZ_JAAONZ010000006.1"/>
</dbReference>
<dbReference type="Gene3D" id="2.40.110.10">
    <property type="entry name" value="Butyryl-CoA Dehydrogenase, subunit A, domain 2"/>
    <property type="match status" value="1"/>
</dbReference>
<evidence type="ECO:0000256" key="1">
    <source>
        <dbReference type="ARBA" id="ARBA00001974"/>
    </source>
</evidence>
<comment type="caution">
    <text evidence="9">The sequence shown here is derived from an EMBL/GenBank/DDBJ whole genome shotgun (WGS) entry which is preliminary data.</text>
</comment>
<evidence type="ECO:0000313" key="9">
    <source>
        <dbReference type="EMBL" id="NHO65914.1"/>
    </source>
</evidence>
<organism evidence="9 10">
    <name type="scientific">Pseudomaricurvus hydrocarbonicus</name>
    <dbReference type="NCBI Taxonomy" id="1470433"/>
    <lineage>
        <taxon>Bacteria</taxon>
        <taxon>Pseudomonadati</taxon>
        <taxon>Pseudomonadota</taxon>
        <taxon>Gammaproteobacteria</taxon>
        <taxon>Cellvibrionales</taxon>
        <taxon>Cellvibrionaceae</taxon>
        <taxon>Pseudomaricurvus</taxon>
    </lineage>
</organism>
<evidence type="ECO:0000256" key="2">
    <source>
        <dbReference type="ARBA" id="ARBA00009347"/>
    </source>
</evidence>
<dbReference type="GO" id="GO:0005886">
    <property type="term" value="C:plasma membrane"/>
    <property type="evidence" value="ECO:0007669"/>
    <property type="project" value="TreeGrafter"/>
</dbReference>
<evidence type="ECO:0000256" key="5">
    <source>
        <dbReference type="ARBA" id="ARBA00023002"/>
    </source>
</evidence>
<keyword evidence="10" id="KW-1185">Reference proteome</keyword>
<dbReference type="PANTHER" id="PTHR43292">
    <property type="entry name" value="ACYL-COA DEHYDROGENASE"/>
    <property type="match status" value="1"/>
</dbReference>
<gene>
    <name evidence="9" type="ORF">G8770_10210</name>
</gene>
<dbReference type="Pfam" id="PF02771">
    <property type="entry name" value="Acyl-CoA_dh_N"/>
    <property type="match status" value="2"/>
</dbReference>
<dbReference type="InterPro" id="IPR006091">
    <property type="entry name" value="Acyl-CoA_Oxase/DH_mid-dom"/>
</dbReference>
<evidence type="ECO:0000313" key="10">
    <source>
        <dbReference type="Proteomes" id="UP000787472"/>
    </source>
</evidence>
<protein>
    <submittedName>
        <fullName evidence="9">Acyl-CoA dehydrogenase</fullName>
    </submittedName>
</protein>
<comment type="cofactor">
    <cofactor evidence="1">
        <name>FAD</name>
        <dbReference type="ChEBI" id="CHEBI:57692"/>
    </cofactor>
</comment>
<dbReference type="InterPro" id="IPR009100">
    <property type="entry name" value="AcylCoA_DH/oxidase_NM_dom_sf"/>
</dbReference>
<dbReference type="InterPro" id="IPR052161">
    <property type="entry name" value="Mycobact_Acyl-CoA_DH"/>
</dbReference>
<feature type="domain" description="Acyl-CoA oxidase/dehydrogenase middle" evidence="7">
    <location>
        <begin position="475"/>
        <end position="554"/>
    </location>
</feature>
<evidence type="ECO:0000256" key="3">
    <source>
        <dbReference type="ARBA" id="ARBA00022630"/>
    </source>
</evidence>
<proteinExistence type="inferred from homology"/>
<feature type="domain" description="Acyl-CoA dehydrogenase/oxidase N-terminal" evidence="8">
    <location>
        <begin position="6"/>
        <end position="104"/>
    </location>
</feature>
<dbReference type="GO" id="GO:0050660">
    <property type="term" value="F:flavin adenine dinucleotide binding"/>
    <property type="evidence" value="ECO:0007669"/>
    <property type="project" value="InterPro"/>
</dbReference>